<dbReference type="AlphaFoldDB" id="A0A6V7XE87"/>
<protein>
    <submittedName>
        <fullName evidence="1">Uncharacterized protein</fullName>
    </submittedName>
</protein>
<accession>A0A6V7XE87</accession>
<name>A0A6V7XE87_MELEN</name>
<evidence type="ECO:0000313" key="1">
    <source>
        <dbReference type="EMBL" id="CAD2197644.1"/>
    </source>
</evidence>
<proteinExistence type="predicted"/>
<sequence>MLIDEGKGKKGVAKKSAPKPYKFQLFSFKQTNFYSLNLINKYENGLALMKFDELKIDTNDLFDSYDYKIIAAESVTSEFILNDQLMEKWKAAIAKKIPLCLHRIGYSEDAEFSIYLNPTYLLKLPNIPKNIQEMHIIRFWLEQLFKCAFKEGGFNATIFNPEMLNLLFDNDKTISPQFNIQQPYVVLKNNTFDDFLKFTLNHLANSTYLILDIFYIRNFEEYADILFNILTNEGNKFPKIILQSYEFPKLYDLIVEYIITSKDCSKMVSEIGLDVPFQDFKLDKRAENVQNRWESSLIRYEIANIYNPKVRFSFNKLSGSVFITRM</sequence>
<dbReference type="Proteomes" id="UP000580250">
    <property type="component" value="Unassembled WGS sequence"/>
</dbReference>
<evidence type="ECO:0000313" key="2">
    <source>
        <dbReference type="Proteomes" id="UP000580250"/>
    </source>
</evidence>
<gene>
    <name evidence="1" type="ORF">MENT_LOCUS50907</name>
</gene>
<reference evidence="1 2" key="1">
    <citation type="submission" date="2020-08" db="EMBL/GenBank/DDBJ databases">
        <authorList>
            <person name="Koutsovoulos G."/>
            <person name="Danchin GJ E."/>
        </authorList>
    </citation>
    <scope>NUCLEOTIDE SEQUENCE [LARGE SCALE GENOMIC DNA]</scope>
</reference>
<comment type="caution">
    <text evidence="1">The sequence shown here is derived from an EMBL/GenBank/DDBJ whole genome shotgun (WGS) entry which is preliminary data.</text>
</comment>
<dbReference type="EMBL" id="CAJEWN010001458">
    <property type="protein sequence ID" value="CAD2197644.1"/>
    <property type="molecule type" value="Genomic_DNA"/>
</dbReference>
<organism evidence="1 2">
    <name type="scientific">Meloidogyne enterolobii</name>
    <name type="common">Root-knot nematode worm</name>
    <name type="synonym">Meloidogyne mayaguensis</name>
    <dbReference type="NCBI Taxonomy" id="390850"/>
    <lineage>
        <taxon>Eukaryota</taxon>
        <taxon>Metazoa</taxon>
        <taxon>Ecdysozoa</taxon>
        <taxon>Nematoda</taxon>
        <taxon>Chromadorea</taxon>
        <taxon>Rhabditida</taxon>
        <taxon>Tylenchina</taxon>
        <taxon>Tylenchomorpha</taxon>
        <taxon>Tylenchoidea</taxon>
        <taxon>Meloidogynidae</taxon>
        <taxon>Meloidogyninae</taxon>
        <taxon>Meloidogyne</taxon>
    </lineage>
</organism>